<evidence type="ECO:0000313" key="2">
    <source>
        <dbReference type="Proteomes" id="UP000321532"/>
    </source>
</evidence>
<dbReference type="AlphaFoldDB" id="A0A512AWU7"/>
<keyword evidence="2" id="KW-1185">Reference proteome</keyword>
<gene>
    <name evidence="1" type="ORF">AAE02nite_18600</name>
</gene>
<organism evidence="1 2">
    <name type="scientific">Adhaeribacter aerolatus</name>
    <dbReference type="NCBI Taxonomy" id="670289"/>
    <lineage>
        <taxon>Bacteria</taxon>
        <taxon>Pseudomonadati</taxon>
        <taxon>Bacteroidota</taxon>
        <taxon>Cytophagia</taxon>
        <taxon>Cytophagales</taxon>
        <taxon>Hymenobacteraceae</taxon>
        <taxon>Adhaeribacter</taxon>
    </lineage>
</organism>
<reference evidence="1 2" key="1">
    <citation type="submission" date="2019-07" db="EMBL/GenBank/DDBJ databases">
        <title>Whole genome shotgun sequence of Adhaeribacter aerolatus NBRC 106133.</title>
        <authorList>
            <person name="Hosoyama A."/>
            <person name="Uohara A."/>
            <person name="Ohji S."/>
            <person name="Ichikawa N."/>
        </authorList>
    </citation>
    <scope>NUCLEOTIDE SEQUENCE [LARGE SCALE GENOMIC DNA]</scope>
    <source>
        <strain evidence="1 2">NBRC 106133</strain>
    </source>
</reference>
<accession>A0A512AWU7</accession>
<sequence>MLKIYSYVNEYEKGFSMEAEMDTKEDFALFMKIFQDAILATRTYDPNFSLAKKGDYHFITAYKLKQKLEFTFVIEDDGFGIWVSPAKPEIAPLAST</sequence>
<dbReference type="EMBL" id="BJYS01000012">
    <property type="protein sequence ID" value="GEO04196.1"/>
    <property type="molecule type" value="Genomic_DNA"/>
</dbReference>
<dbReference type="Proteomes" id="UP000321532">
    <property type="component" value="Unassembled WGS sequence"/>
</dbReference>
<proteinExistence type="predicted"/>
<dbReference type="RefSeq" id="WP_146897463.1">
    <property type="nucleotide sequence ID" value="NZ_BJYS01000012.1"/>
</dbReference>
<name>A0A512AWU7_9BACT</name>
<protein>
    <submittedName>
        <fullName evidence="1">Uncharacterized protein</fullName>
    </submittedName>
</protein>
<comment type="caution">
    <text evidence="1">The sequence shown here is derived from an EMBL/GenBank/DDBJ whole genome shotgun (WGS) entry which is preliminary data.</text>
</comment>
<evidence type="ECO:0000313" key="1">
    <source>
        <dbReference type="EMBL" id="GEO04196.1"/>
    </source>
</evidence>